<evidence type="ECO:0000313" key="4">
    <source>
        <dbReference type="EMBL" id="NID16390.1"/>
    </source>
</evidence>
<comment type="caution">
    <text evidence="4">The sequence shown here is derived from an EMBL/GenBank/DDBJ whole genome shotgun (WGS) entry which is preliminary data.</text>
</comment>
<proteinExistence type="predicted"/>
<feature type="chain" id="PRO_5030530478" evidence="2">
    <location>
        <begin position="25"/>
        <end position="298"/>
    </location>
</feature>
<dbReference type="PANTHER" id="PTHR32305:SF17">
    <property type="entry name" value="TRNA NUCLEASE WAPA"/>
    <property type="match status" value="1"/>
</dbReference>
<dbReference type="InterPro" id="IPR050708">
    <property type="entry name" value="T6SS_VgrG/RHS"/>
</dbReference>
<keyword evidence="1" id="KW-0677">Repeat</keyword>
<evidence type="ECO:0000259" key="3">
    <source>
        <dbReference type="Pfam" id="PF25023"/>
    </source>
</evidence>
<name>A0A7X5QVV6_9GAMM</name>
<dbReference type="PANTHER" id="PTHR32305">
    <property type="match status" value="1"/>
</dbReference>
<dbReference type="Gene3D" id="2.180.10.10">
    <property type="entry name" value="RHS repeat-associated core"/>
    <property type="match status" value="1"/>
</dbReference>
<accession>A0A7X5QVV6</accession>
<organism evidence="4 5">
    <name type="scientific">Luteibacter yeojuensis</name>
    <dbReference type="NCBI Taxonomy" id="345309"/>
    <lineage>
        <taxon>Bacteria</taxon>
        <taxon>Pseudomonadati</taxon>
        <taxon>Pseudomonadota</taxon>
        <taxon>Gammaproteobacteria</taxon>
        <taxon>Lysobacterales</taxon>
        <taxon>Rhodanobacteraceae</taxon>
        <taxon>Luteibacter</taxon>
    </lineage>
</organism>
<keyword evidence="5" id="KW-1185">Reference proteome</keyword>
<gene>
    <name evidence="4" type="ORF">HBF32_13050</name>
</gene>
<dbReference type="InterPro" id="IPR022385">
    <property type="entry name" value="Rhs_assc_core"/>
</dbReference>
<evidence type="ECO:0000256" key="1">
    <source>
        <dbReference type="ARBA" id="ARBA00022737"/>
    </source>
</evidence>
<feature type="signal peptide" evidence="2">
    <location>
        <begin position="1"/>
        <end position="24"/>
    </location>
</feature>
<evidence type="ECO:0000313" key="5">
    <source>
        <dbReference type="Proteomes" id="UP000518878"/>
    </source>
</evidence>
<evidence type="ECO:0000256" key="2">
    <source>
        <dbReference type="SAM" id="SignalP"/>
    </source>
</evidence>
<dbReference type="Pfam" id="PF25023">
    <property type="entry name" value="TEN_YD-shell"/>
    <property type="match status" value="1"/>
</dbReference>
<protein>
    <submittedName>
        <fullName evidence="4">RHS repeat-associated core domain-containing protein</fullName>
    </submittedName>
</protein>
<dbReference type="AlphaFoldDB" id="A0A7X5QVV6"/>
<dbReference type="Proteomes" id="UP000518878">
    <property type="component" value="Unassembled WGS sequence"/>
</dbReference>
<keyword evidence="2" id="KW-0732">Signal</keyword>
<dbReference type="NCBIfam" id="TIGR03696">
    <property type="entry name" value="Rhs_assc_core"/>
    <property type="match status" value="1"/>
</dbReference>
<sequence>MDRRGWVILLILLLGLFMHGPARADEEVVTYYLTDEQGTALDATDAEGASKKLQTYTPFGEGMLGLAQRGHIGYAGHLHEENINGLVYMQARYYDTHIGRFLSVDPVMGAPGQLADFNRYAYGRNNPHRYVDPDGRQVFGSAEVAKSRYDREMNVASMASMMTNLELPQNNFRLDGLVAGKPTLTASSTAALGGGIKATKGVVNADSNVSIVTPALGLRASAETSLIRVAYDGNGGMAPSNVRMGIGLDLAAYSLIGGGVTIEYVPPYYFSAGIDVGVGAGTSISLYAVGVDLKENNE</sequence>
<dbReference type="EMBL" id="JAAQTL010000001">
    <property type="protein sequence ID" value="NID16390.1"/>
    <property type="molecule type" value="Genomic_DNA"/>
</dbReference>
<dbReference type="InterPro" id="IPR056823">
    <property type="entry name" value="TEN-like_YD-shell"/>
</dbReference>
<feature type="domain" description="Teneurin-like YD-shell" evidence="3">
    <location>
        <begin position="31"/>
        <end position="127"/>
    </location>
</feature>
<reference evidence="4 5" key="1">
    <citation type="journal article" date="2006" name="Int. J. Syst. Evol. Microbiol.">
        <title>Dyella yeojuensis sp. nov., isolated from greenhouse soil in Korea.</title>
        <authorList>
            <person name="Kim B.Y."/>
            <person name="Weon H.Y."/>
            <person name="Lee K.H."/>
            <person name="Seok S.J."/>
            <person name="Kwon S.W."/>
            <person name="Go S.J."/>
            <person name="Stackebrandt E."/>
        </authorList>
    </citation>
    <scope>NUCLEOTIDE SEQUENCE [LARGE SCALE GENOMIC DNA]</scope>
    <source>
        <strain evidence="4 5">DSM 17673</strain>
    </source>
</reference>